<proteinExistence type="predicted"/>
<comment type="caution">
    <text evidence="2">The sequence shown here is derived from an EMBL/GenBank/DDBJ whole genome shotgun (WGS) entry which is preliminary data.</text>
</comment>
<keyword evidence="1" id="KW-0472">Membrane</keyword>
<feature type="transmembrane region" description="Helical" evidence="1">
    <location>
        <begin position="20"/>
        <end position="43"/>
    </location>
</feature>
<name>A0ABD4KVA3_VIBAN</name>
<dbReference type="EMBL" id="RDOM01000214">
    <property type="protein sequence ID" value="MBF4274357.1"/>
    <property type="molecule type" value="Genomic_DNA"/>
</dbReference>
<keyword evidence="1" id="KW-1133">Transmembrane helix</keyword>
<dbReference type="Proteomes" id="UP000722957">
    <property type="component" value="Unassembled WGS sequence"/>
</dbReference>
<sequence>MSDDWIWQLLYVLSHLLGVSIGQLLLILIVLIPFAFLPSIIALKKNHPYKIPIVLINILGGLLWWAGWLIALIWCFIVPEKKAASIASVADELDKLHSLKERCVISEDEFKVK</sequence>
<accession>A0ABD4KVA3</accession>
<dbReference type="AlphaFoldDB" id="A0ABD4KVA3"/>
<gene>
    <name evidence="2" type="ORF">EAY07_20560</name>
</gene>
<evidence type="ECO:0000256" key="1">
    <source>
        <dbReference type="SAM" id="Phobius"/>
    </source>
</evidence>
<evidence type="ECO:0000313" key="3">
    <source>
        <dbReference type="Proteomes" id="UP000722957"/>
    </source>
</evidence>
<organism evidence="2 3">
    <name type="scientific">Vibrio anguillarum</name>
    <name type="common">Listonella anguillarum</name>
    <dbReference type="NCBI Taxonomy" id="55601"/>
    <lineage>
        <taxon>Bacteria</taxon>
        <taxon>Pseudomonadati</taxon>
        <taxon>Pseudomonadota</taxon>
        <taxon>Gammaproteobacteria</taxon>
        <taxon>Vibrionales</taxon>
        <taxon>Vibrionaceae</taxon>
        <taxon>Vibrio</taxon>
    </lineage>
</organism>
<evidence type="ECO:0000313" key="2">
    <source>
        <dbReference type="EMBL" id="MBF4274357.1"/>
    </source>
</evidence>
<reference evidence="2 3" key="1">
    <citation type="journal article" date="2021" name="PeerJ">
        <title>Analysis of 44 Vibrio anguillarum genomes reveals high genetic diversity.</title>
        <authorList>
            <person name="Hansen M.J."/>
            <person name="Dalsgaard I."/>
        </authorList>
    </citation>
    <scope>NUCLEOTIDE SEQUENCE [LARGE SCALE GENOMIC DNA]</scope>
    <source>
        <strain evidence="2 3">17-16730-2A</strain>
    </source>
</reference>
<dbReference type="RefSeq" id="WP_194573966.1">
    <property type="nucleotide sequence ID" value="NZ_RDOM01000214.1"/>
</dbReference>
<protein>
    <submittedName>
        <fullName evidence="2">Superinfection immunity protein</fullName>
    </submittedName>
</protein>
<feature type="transmembrane region" description="Helical" evidence="1">
    <location>
        <begin position="55"/>
        <end position="79"/>
    </location>
</feature>
<keyword evidence="1" id="KW-0812">Transmembrane</keyword>